<sequence>MPSHTPRLSTRTSLYAGYASLLAFMLLIAAISLYALANSNKDFFLYVNGVDARTRLANTLNDAAAQRAIALRNIALNSNVTARGQQRGAIAVNEQMVASSLAALRQAMDNHDDVSPKSRELFSTIE</sequence>
<keyword evidence="1" id="KW-0472">Membrane</keyword>
<organism evidence="2 3">
    <name type="scientific">Pseudomonas antarctica</name>
    <dbReference type="NCBI Taxonomy" id="219572"/>
    <lineage>
        <taxon>Bacteria</taxon>
        <taxon>Pseudomonadati</taxon>
        <taxon>Pseudomonadota</taxon>
        <taxon>Gammaproteobacteria</taxon>
        <taxon>Pseudomonadales</taxon>
        <taxon>Pseudomonadaceae</taxon>
        <taxon>Pseudomonas</taxon>
    </lineage>
</organism>
<gene>
    <name evidence="2" type="ORF">PSAN_33830</name>
</gene>
<comment type="caution">
    <text evidence="2">The sequence shown here is derived from an EMBL/GenBank/DDBJ whole genome shotgun (WGS) entry which is preliminary data.</text>
</comment>
<feature type="transmembrane region" description="Helical" evidence="1">
    <location>
        <begin position="15"/>
        <end position="36"/>
    </location>
</feature>
<proteinExistence type="predicted"/>
<dbReference type="Proteomes" id="UP000748067">
    <property type="component" value="Unassembled WGS sequence"/>
</dbReference>
<reference evidence="2 3" key="1">
    <citation type="submission" date="2015-01" db="EMBL/GenBank/DDBJ databases">
        <title>Genome Sequence of Pseudomonas antarctica CMS 35.</title>
        <authorList>
            <person name="Voget S."/>
            <person name="Chow J."/>
            <person name="Daniel R."/>
            <person name="Streit W."/>
        </authorList>
    </citation>
    <scope>NUCLEOTIDE SEQUENCE [LARGE SCALE GENOMIC DNA]</scope>
    <source>
        <strain evidence="2 3">CMS 35</strain>
    </source>
</reference>
<keyword evidence="1" id="KW-0812">Transmembrane</keyword>
<protein>
    <recommendedName>
        <fullName evidence="4">Methyl-accepting chemotaxis protein</fullName>
    </recommendedName>
</protein>
<evidence type="ECO:0000313" key="2">
    <source>
        <dbReference type="EMBL" id="KAF2410949.1"/>
    </source>
</evidence>
<dbReference type="RefSeq" id="WP_232000135.1">
    <property type="nucleotide sequence ID" value="NZ_JXDI01000001.1"/>
</dbReference>
<keyword evidence="3" id="KW-1185">Reference proteome</keyword>
<name>A0ABQ7A315_9PSED</name>
<dbReference type="EMBL" id="JXDI01000001">
    <property type="protein sequence ID" value="KAF2410949.1"/>
    <property type="molecule type" value="Genomic_DNA"/>
</dbReference>
<evidence type="ECO:0000256" key="1">
    <source>
        <dbReference type="SAM" id="Phobius"/>
    </source>
</evidence>
<accession>A0ABQ7A315</accession>
<evidence type="ECO:0000313" key="3">
    <source>
        <dbReference type="Proteomes" id="UP000748067"/>
    </source>
</evidence>
<evidence type="ECO:0008006" key="4">
    <source>
        <dbReference type="Google" id="ProtNLM"/>
    </source>
</evidence>
<keyword evidence="1" id="KW-1133">Transmembrane helix</keyword>